<keyword evidence="5" id="KW-1185">Reference proteome</keyword>
<dbReference type="OrthoDB" id="5950381at2759"/>
<organism evidence="4 5">
    <name type="scientific">Armadillidium nasatum</name>
    <dbReference type="NCBI Taxonomy" id="96803"/>
    <lineage>
        <taxon>Eukaryota</taxon>
        <taxon>Metazoa</taxon>
        <taxon>Ecdysozoa</taxon>
        <taxon>Arthropoda</taxon>
        <taxon>Crustacea</taxon>
        <taxon>Multicrustacea</taxon>
        <taxon>Malacostraca</taxon>
        <taxon>Eumalacostraca</taxon>
        <taxon>Peracarida</taxon>
        <taxon>Isopoda</taxon>
        <taxon>Oniscidea</taxon>
        <taxon>Crinocheta</taxon>
        <taxon>Armadillidiidae</taxon>
        <taxon>Armadillidium</taxon>
    </lineage>
</organism>
<evidence type="ECO:0000313" key="4">
    <source>
        <dbReference type="EMBL" id="KAB7496239.1"/>
    </source>
</evidence>
<keyword evidence="3" id="KW-0539">Nucleus</keyword>
<evidence type="ECO:0000256" key="2">
    <source>
        <dbReference type="ARBA" id="ARBA00022884"/>
    </source>
</evidence>
<evidence type="ECO:0000256" key="3">
    <source>
        <dbReference type="ARBA" id="ARBA00023242"/>
    </source>
</evidence>
<dbReference type="PANTHER" id="PTHR31699:SF1">
    <property type="entry name" value="U8 SNORNA-DECAPPING ENZYME"/>
    <property type="match status" value="1"/>
</dbReference>
<dbReference type="EMBL" id="SEYY01021578">
    <property type="protein sequence ID" value="KAB7496239.1"/>
    <property type="molecule type" value="Genomic_DNA"/>
</dbReference>
<dbReference type="GO" id="GO:1990174">
    <property type="term" value="F:phosphodiesterase decapping endonuclease activity"/>
    <property type="evidence" value="ECO:0007669"/>
    <property type="project" value="TreeGrafter"/>
</dbReference>
<proteinExistence type="predicted"/>
<protein>
    <submittedName>
        <fullName evidence="4">U8 snoRNA-decapping enzyme</fullName>
    </submittedName>
</protein>
<dbReference type="PANTHER" id="PTHR31699">
    <property type="entry name" value="NUDIX T16 FAMILY MEMBER"/>
    <property type="match status" value="1"/>
</dbReference>
<dbReference type="AlphaFoldDB" id="A0A5N5SRH2"/>
<evidence type="ECO:0000313" key="5">
    <source>
        <dbReference type="Proteomes" id="UP000326759"/>
    </source>
</evidence>
<dbReference type="InterPro" id="IPR015797">
    <property type="entry name" value="NUDIX_hydrolase-like_dom_sf"/>
</dbReference>
<dbReference type="InterPro" id="IPR054754">
    <property type="entry name" value="NudT16"/>
</dbReference>
<gene>
    <name evidence="4" type="primary">NUDT16</name>
    <name evidence="4" type="ORF">Anas_03955</name>
</gene>
<keyword evidence="2" id="KW-0694">RNA-binding</keyword>
<dbReference type="SUPFAM" id="SSF55811">
    <property type="entry name" value="Nudix"/>
    <property type="match status" value="1"/>
</dbReference>
<dbReference type="GO" id="GO:0016077">
    <property type="term" value="P:sno(s)RNA catabolic process"/>
    <property type="evidence" value="ECO:0007669"/>
    <property type="project" value="TreeGrafter"/>
</dbReference>
<dbReference type="GO" id="GO:0030515">
    <property type="term" value="F:snoRNA binding"/>
    <property type="evidence" value="ECO:0007669"/>
    <property type="project" value="TreeGrafter"/>
</dbReference>
<dbReference type="Proteomes" id="UP000326759">
    <property type="component" value="Unassembled WGS sequence"/>
</dbReference>
<dbReference type="GO" id="GO:0005634">
    <property type="term" value="C:nucleus"/>
    <property type="evidence" value="ECO:0007669"/>
    <property type="project" value="UniProtKB-SubCell"/>
</dbReference>
<reference evidence="4 5" key="1">
    <citation type="journal article" date="2019" name="PLoS Biol.">
        <title>Sex chromosomes control vertical transmission of feminizing Wolbachia symbionts in an isopod.</title>
        <authorList>
            <person name="Becking T."/>
            <person name="Chebbi M.A."/>
            <person name="Giraud I."/>
            <person name="Moumen B."/>
            <person name="Laverre T."/>
            <person name="Caubet Y."/>
            <person name="Peccoud J."/>
            <person name="Gilbert C."/>
            <person name="Cordaux R."/>
        </authorList>
    </citation>
    <scope>NUCLEOTIDE SEQUENCE [LARGE SCALE GENOMIC DNA]</scope>
    <source>
        <strain evidence="4">ANa2</strain>
        <tissue evidence="4">Whole body excluding digestive tract and cuticle</tissue>
    </source>
</reference>
<accession>A0A5N5SRH2</accession>
<sequence length="104" mass="11614">MTPDETLLPSVIPEVPKCLQIRSVTKGLISFTESQTLQQYRKAAHVFIWAPWEGQSIFGVYKAAVLMHVRFDGTFGFAGGIIDEGEDLLDGLHRELEGRNCMGF</sequence>
<comment type="subcellular location">
    <subcellularLocation>
        <location evidence="1">Nucleus</location>
    </subcellularLocation>
</comment>
<evidence type="ECO:0000256" key="1">
    <source>
        <dbReference type="ARBA" id="ARBA00004123"/>
    </source>
</evidence>
<comment type="caution">
    <text evidence="4">The sequence shown here is derived from an EMBL/GenBank/DDBJ whole genome shotgun (WGS) entry which is preliminary data.</text>
</comment>
<dbReference type="Gene3D" id="3.90.79.10">
    <property type="entry name" value="Nucleoside Triphosphate Pyrophosphohydrolase"/>
    <property type="match status" value="1"/>
</dbReference>
<name>A0A5N5SRH2_9CRUS</name>
<dbReference type="GO" id="GO:0006402">
    <property type="term" value="P:mRNA catabolic process"/>
    <property type="evidence" value="ECO:0007669"/>
    <property type="project" value="TreeGrafter"/>
</dbReference>
<dbReference type="Pfam" id="PF22327">
    <property type="entry name" value="Nudt16-like"/>
    <property type="match status" value="1"/>
</dbReference>